<dbReference type="GO" id="GO:0005634">
    <property type="term" value="C:nucleus"/>
    <property type="evidence" value="ECO:0007669"/>
    <property type="project" value="TreeGrafter"/>
</dbReference>
<dbReference type="InterPro" id="IPR025602">
    <property type="entry name" value="BCP1_family"/>
</dbReference>
<name>A0AAD2CRX3_9STRA</name>
<dbReference type="Pfam" id="PF13862">
    <property type="entry name" value="BCCIP"/>
    <property type="match status" value="1"/>
</dbReference>
<protein>
    <submittedName>
        <fullName evidence="3">Uncharacterized protein</fullName>
    </submittedName>
</protein>
<evidence type="ECO:0000256" key="1">
    <source>
        <dbReference type="ARBA" id="ARBA00006781"/>
    </source>
</evidence>
<dbReference type="PANTHER" id="PTHR13261">
    <property type="entry name" value="BRCA2 AND CDKN1A INTERACTING PROTEIN"/>
    <property type="match status" value="1"/>
</dbReference>
<keyword evidence="4" id="KW-1185">Reference proteome</keyword>
<feature type="compositionally biased region" description="Low complexity" evidence="2">
    <location>
        <begin position="72"/>
        <end position="81"/>
    </location>
</feature>
<proteinExistence type="inferred from homology"/>
<dbReference type="EMBL" id="CAKOGP040001113">
    <property type="protein sequence ID" value="CAJ1943365.1"/>
    <property type="molecule type" value="Genomic_DNA"/>
</dbReference>
<comment type="similarity">
    <text evidence="1">Belongs to the BCP1 family.</text>
</comment>
<feature type="region of interest" description="Disordered" evidence="2">
    <location>
        <begin position="1"/>
        <end position="104"/>
    </location>
</feature>
<dbReference type="Proteomes" id="UP001295423">
    <property type="component" value="Unassembled WGS sequence"/>
</dbReference>
<dbReference type="AlphaFoldDB" id="A0AAD2CRX3"/>
<accession>A0AAD2CRX3</accession>
<evidence type="ECO:0000313" key="3">
    <source>
        <dbReference type="EMBL" id="CAJ1943365.1"/>
    </source>
</evidence>
<dbReference type="PANTHER" id="PTHR13261:SF0">
    <property type="entry name" value="BRCA2 AND CDKN1A-INTERACTING PROTEIN"/>
    <property type="match status" value="1"/>
</dbReference>
<comment type="caution">
    <text evidence="3">The sequence shown here is derived from an EMBL/GenBank/DDBJ whole genome shotgun (WGS) entry which is preliminary data.</text>
</comment>
<reference evidence="3" key="1">
    <citation type="submission" date="2023-08" db="EMBL/GenBank/DDBJ databases">
        <authorList>
            <person name="Audoor S."/>
            <person name="Bilcke G."/>
        </authorList>
    </citation>
    <scope>NUCLEOTIDE SEQUENCE</scope>
</reference>
<feature type="compositionally biased region" description="Acidic residues" evidence="2">
    <location>
        <begin position="50"/>
        <end position="60"/>
    </location>
</feature>
<organism evidence="3 4">
    <name type="scientific">Cylindrotheca closterium</name>
    <dbReference type="NCBI Taxonomy" id="2856"/>
    <lineage>
        <taxon>Eukaryota</taxon>
        <taxon>Sar</taxon>
        <taxon>Stramenopiles</taxon>
        <taxon>Ochrophyta</taxon>
        <taxon>Bacillariophyta</taxon>
        <taxon>Bacillariophyceae</taxon>
        <taxon>Bacillariophycidae</taxon>
        <taxon>Bacillariales</taxon>
        <taxon>Bacillariaceae</taxon>
        <taxon>Cylindrotheca</taxon>
    </lineage>
</organism>
<feature type="compositionally biased region" description="Acidic residues" evidence="2">
    <location>
        <begin position="9"/>
        <end position="24"/>
    </location>
</feature>
<evidence type="ECO:0000313" key="4">
    <source>
        <dbReference type="Proteomes" id="UP001295423"/>
    </source>
</evidence>
<sequence>MAEKKGEDTSSESEVSDEEDDDLVLEGVITRNPDVSDSDDTSSSSSSSSGEDDDDDDDDDVKPPPSKKAKQQQKTTAATQSKRNKKEEPPAQNKKKQKKKPKEGPEVIQVDFTFCDMHEKYFHGLKTLLTGTSPVYAAQSSGLADMMIKNVSVGTVISTEADSDGEGTIYGYASVLNLTTYQEDPAIQAIKKICLDKCPAAHKAELQVVFSGKTKRPAGIYLQGRMVNLPLEIVEVLHQQLVLDMDWAVKNAEGVDRKSLDFGAFVRIAPAYKSGGATYFKYFDDEIFAQHAEFTFEIELPKTYDMDEAPFCVALVITKTGHRAGMESLSEMINGGAAS</sequence>
<gene>
    <name evidence="3" type="ORF">CYCCA115_LOCUS8403</name>
</gene>
<evidence type="ECO:0000256" key="2">
    <source>
        <dbReference type="SAM" id="MobiDB-lite"/>
    </source>
</evidence>